<gene>
    <name evidence="5" type="primary">LOC106818739</name>
</gene>
<evidence type="ECO:0000256" key="1">
    <source>
        <dbReference type="ARBA" id="ARBA00023161"/>
    </source>
</evidence>
<proteinExistence type="predicted"/>
<evidence type="ECO:0000313" key="5">
    <source>
        <dbReference type="RefSeq" id="XP_014678896.1"/>
    </source>
</evidence>
<evidence type="ECO:0000256" key="2">
    <source>
        <dbReference type="SAM" id="MobiDB-lite"/>
    </source>
</evidence>
<protein>
    <submittedName>
        <fullName evidence="5">Telomerase-binding protein EST1A-like</fullName>
    </submittedName>
</protein>
<evidence type="ECO:0000313" key="4">
    <source>
        <dbReference type="Proteomes" id="UP000695022"/>
    </source>
</evidence>
<feature type="compositionally biased region" description="Basic and acidic residues" evidence="2">
    <location>
        <begin position="93"/>
        <end position="109"/>
    </location>
</feature>
<reference evidence="5" key="1">
    <citation type="submission" date="2025-08" db="UniProtKB">
        <authorList>
            <consortium name="RefSeq"/>
        </authorList>
    </citation>
    <scope>IDENTIFICATION</scope>
</reference>
<dbReference type="InterPro" id="IPR018834">
    <property type="entry name" value="DNA/RNA-bd_Est1-type"/>
</dbReference>
<feature type="domain" description="DNA/RNA-binding" evidence="3">
    <location>
        <begin position="10"/>
        <end position="85"/>
    </location>
</feature>
<dbReference type="Proteomes" id="UP000695022">
    <property type="component" value="Unplaced"/>
</dbReference>
<keyword evidence="1" id="KW-0866">Nonsense-mediated mRNA decay</keyword>
<dbReference type="InterPro" id="IPR045153">
    <property type="entry name" value="Est1/Ebs1-like"/>
</dbReference>
<dbReference type="RefSeq" id="XP_014678896.1">
    <property type="nucleotide sequence ID" value="XM_014823410.1"/>
</dbReference>
<sequence>MNNSLTLGKARSWYLKAQRLWPKSGRAYNQLAILATYVHRKLDAVFYYMRSLATSTPFPSARESLAQVFEEVRKKVAERKRAEQEGATVRQLARQDSRGRHEIWLHQDGSRGGAGPDLEGVSVLEQLSVVESGFST</sequence>
<dbReference type="GeneID" id="106818739"/>
<organism evidence="4 5">
    <name type="scientific">Priapulus caudatus</name>
    <name type="common">Priapulid worm</name>
    <dbReference type="NCBI Taxonomy" id="37621"/>
    <lineage>
        <taxon>Eukaryota</taxon>
        <taxon>Metazoa</taxon>
        <taxon>Ecdysozoa</taxon>
        <taxon>Scalidophora</taxon>
        <taxon>Priapulida</taxon>
        <taxon>Priapulimorpha</taxon>
        <taxon>Priapulimorphida</taxon>
        <taxon>Priapulidae</taxon>
        <taxon>Priapulus</taxon>
    </lineage>
</organism>
<feature type="region of interest" description="Disordered" evidence="2">
    <location>
        <begin position="80"/>
        <end position="118"/>
    </location>
</feature>
<evidence type="ECO:0000259" key="3">
    <source>
        <dbReference type="Pfam" id="PF10373"/>
    </source>
</evidence>
<accession>A0ABM1F375</accession>
<dbReference type="Gene3D" id="1.25.40.10">
    <property type="entry name" value="Tetratricopeptide repeat domain"/>
    <property type="match status" value="1"/>
</dbReference>
<dbReference type="PANTHER" id="PTHR15696:SF0">
    <property type="entry name" value="TELOMERASE-BINDING PROTEIN EST1A"/>
    <property type="match status" value="1"/>
</dbReference>
<dbReference type="SUPFAM" id="SSF48452">
    <property type="entry name" value="TPR-like"/>
    <property type="match status" value="1"/>
</dbReference>
<name>A0ABM1F375_PRICU</name>
<dbReference type="PANTHER" id="PTHR15696">
    <property type="entry name" value="SMG-7 SUPPRESSOR WITH MORPHOLOGICAL EFFECT ON GENITALIA PROTEIN 7"/>
    <property type="match status" value="1"/>
</dbReference>
<dbReference type="Pfam" id="PF10373">
    <property type="entry name" value="EST1_DNA_bind"/>
    <property type="match status" value="1"/>
</dbReference>
<dbReference type="InterPro" id="IPR011990">
    <property type="entry name" value="TPR-like_helical_dom_sf"/>
</dbReference>
<keyword evidence="4" id="KW-1185">Reference proteome</keyword>